<feature type="region of interest" description="Disordered" evidence="5">
    <location>
        <begin position="461"/>
        <end position="492"/>
    </location>
</feature>
<protein>
    <recommendedName>
        <fullName evidence="6">MYND-type domain-containing protein</fullName>
    </recommendedName>
</protein>
<accession>A0ABP0SHA2</accession>
<dbReference type="Proteomes" id="UP001642464">
    <property type="component" value="Unassembled WGS sequence"/>
</dbReference>
<evidence type="ECO:0000256" key="2">
    <source>
        <dbReference type="ARBA" id="ARBA00022771"/>
    </source>
</evidence>
<evidence type="ECO:0000256" key="5">
    <source>
        <dbReference type="SAM" id="MobiDB-lite"/>
    </source>
</evidence>
<evidence type="ECO:0000313" key="7">
    <source>
        <dbReference type="EMBL" id="CAK9111757.1"/>
    </source>
</evidence>
<dbReference type="SUPFAM" id="SSF144232">
    <property type="entry name" value="HIT/MYND zinc finger-like"/>
    <property type="match status" value="1"/>
</dbReference>
<keyword evidence="2 4" id="KW-0863">Zinc-finger</keyword>
<feature type="domain" description="MYND-type" evidence="6">
    <location>
        <begin position="568"/>
        <end position="609"/>
    </location>
</feature>
<feature type="compositionally biased region" description="Basic and acidic residues" evidence="5">
    <location>
        <begin position="19"/>
        <end position="33"/>
    </location>
</feature>
<dbReference type="PROSITE" id="PS50865">
    <property type="entry name" value="ZF_MYND_2"/>
    <property type="match status" value="1"/>
</dbReference>
<feature type="compositionally biased region" description="Basic and acidic residues" evidence="5">
    <location>
        <begin position="481"/>
        <end position="492"/>
    </location>
</feature>
<evidence type="ECO:0000256" key="4">
    <source>
        <dbReference type="PROSITE-ProRule" id="PRU00134"/>
    </source>
</evidence>
<evidence type="ECO:0000256" key="3">
    <source>
        <dbReference type="ARBA" id="ARBA00022833"/>
    </source>
</evidence>
<evidence type="ECO:0000313" key="8">
    <source>
        <dbReference type="Proteomes" id="UP001642464"/>
    </source>
</evidence>
<dbReference type="InterPro" id="IPR002893">
    <property type="entry name" value="Znf_MYND"/>
</dbReference>
<keyword evidence="8" id="KW-1185">Reference proteome</keyword>
<keyword evidence="1" id="KW-0479">Metal-binding</keyword>
<dbReference type="EMBL" id="CAXAMM010043793">
    <property type="protein sequence ID" value="CAK9111757.1"/>
    <property type="molecule type" value="Genomic_DNA"/>
</dbReference>
<name>A0ABP0SHA2_9DINO</name>
<keyword evidence="3" id="KW-0862">Zinc</keyword>
<comment type="caution">
    <text evidence="7">The sequence shown here is derived from an EMBL/GenBank/DDBJ whole genome shotgun (WGS) entry which is preliminary data.</text>
</comment>
<dbReference type="PROSITE" id="PS01360">
    <property type="entry name" value="ZF_MYND_1"/>
    <property type="match status" value="1"/>
</dbReference>
<dbReference type="Gene3D" id="6.10.140.2220">
    <property type="match status" value="1"/>
</dbReference>
<feature type="region of interest" description="Disordered" evidence="5">
    <location>
        <begin position="1"/>
        <end position="33"/>
    </location>
</feature>
<proteinExistence type="predicted"/>
<gene>
    <name evidence="7" type="ORF">SCF082_LOCUS51838</name>
</gene>
<organism evidence="7 8">
    <name type="scientific">Durusdinium trenchii</name>
    <dbReference type="NCBI Taxonomy" id="1381693"/>
    <lineage>
        <taxon>Eukaryota</taxon>
        <taxon>Sar</taxon>
        <taxon>Alveolata</taxon>
        <taxon>Dinophyceae</taxon>
        <taxon>Suessiales</taxon>
        <taxon>Symbiodiniaceae</taxon>
        <taxon>Durusdinium</taxon>
    </lineage>
</organism>
<evidence type="ECO:0000256" key="1">
    <source>
        <dbReference type="ARBA" id="ARBA00022723"/>
    </source>
</evidence>
<reference evidence="7 8" key="1">
    <citation type="submission" date="2024-02" db="EMBL/GenBank/DDBJ databases">
        <authorList>
            <person name="Chen Y."/>
            <person name="Shah S."/>
            <person name="Dougan E. K."/>
            <person name="Thang M."/>
            <person name="Chan C."/>
        </authorList>
    </citation>
    <scope>NUCLEOTIDE SEQUENCE [LARGE SCALE GENOMIC DNA]</scope>
</reference>
<sequence length="817" mass="90096">MARDQELSLDQGEVNQPCRTDRADASSRADEDRDVMVATRSSHDNLPWWHVVKFAAEIAFNNGARCTAEQLLVKCTKLNSRKGILSFIPKCVWSVVPMDTAIAAHFVPAWVFRSVFEEMIREVRTRRAVVRSTQNHISSLMGMLAVGGIETVHLARATGLLCELVREAVVSQDQLLLQDTAELMMNQAVSAWSDIFAGSSVHDGAKDVVSKRLCLESDSLKANPLAVLAKHRLVFWKENFASLGCRDANPGKGGCAAVVLLDDTNHHTTQSAPLCVLSAKVLSEQPDFFFQRQLPRPSACNQIAPQYVASSQVVIDDHQSNPSSFMVQYFSERAPIPPLADRSKLCNGLPQWLAAEPVCWMIPTRRLVVLVGPWVAGWVVAELTVLAANLGGTCVGVPLRVLILSCVALKVGDVLEPLDGRKDPPCLGLAQNDAMQQALVRGKHRWSLVWALETNEANFANQISPEPRRQREQGESSDGQEEPKIDRRLGCGGEDLRPKLLRALLDGTPQERERIAELVARGGKEAEFVQCFSHPKVRKHASKMAAGGSSAIAEFLRHIVVRTTDVLCACCSKQQTSPARFGVCSNCWTAAYCSEACHRRHWLVHMHSCMRPVGFHLTTPTLQAVQDQATKVMQSFGIMECWLMAELGSTAFELRQTSTTTVGLCLSKVRALRHESRRRLWFASPNATVELVLGAANLPSWSTADLENLVKVAVQQVLNKLRPAAPSKVEDSQHKAWIFIDLATRALISQRLEEAIAPGKLSIQTERSLHYAFSKHQMNCLGSICHGSEARSRLHTVRLAVQQALRRVLGPPLGQPA</sequence>
<evidence type="ECO:0000259" key="6">
    <source>
        <dbReference type="PROSITE" id="PS50865"/>
    </source>
</evidence>